<evidence type="ECO:0000313" key="2">
    <source>
        <dbReference type="Proteomes" id="UP001434883"/>
    </source>
</evidence>
<accession>A0ABV0QY23</accession>
<evidence type="ECO:0000313" key="1">
    <source>
        <dbReference type="EMBL" id="MEQ2200748.1"/>
    </source>
</evidence>
<dbReference type="Proteomes" id="UP001434883">
    <property type="component" value="Unassembled WGS sequence"/>
</dbReference>
<dbReference type="EMBL" id="JAHRIN010026455">
    <property type="protein sequence ID" value="MEQ2200748.1"/>
    <property type="molecule type" value="Genomic_DNA"/>
</dbReference>
<gene>
    <name evidence="1" type="ORF">XENOCAPTIV_002454</name>
</gene>
<organism evidence="1 2">
    <name type="scientific">Xenoophorus captivus</name>
    <dbReference type="NCBI Taxonomy" id="1517983"/>
    <lineage>
        <taxon>Eukaryota</taxon>
        <taxon>Metazoa</taxon>
        <taxon>Chordata</taxon>
        <taxon>Craniata</taxon>
        <taxon>Vertebrata</taxon>
        <taxon>Euteleostomi</taxon>
        <taxon>Actinopterygii</taxon>
        <taxon>Neopterygii</taxon>
        <taxon>Teleostei</taxon>
        <taxon>Neoteleostei</taxon>
        <taxon>Acanthomorphata</taxon>
        <taxon>Ovalentaria</taxon>
        <taxon>Atherinomorphae</taxon>
        <taxon>Cyprinodontiformes</taxon>
        <taxon>Goodeidae</taxon>
        <taxon>Xenoophorus</taxon>
    </lineage>
</organism>
<name>A0ABV0QY23_9TELE</name>
<proteinExistence type="predicted"/>
<reference evidence="1 2" key="1">
    <citation type="submission" date="2021-06" db="EMBL/GenBank/DDBJ databases">
        <authorList>
            <person name="Palmer J.M."/>
        </authorList>
    </citation>
    <scope>NUCLEOTIDE SEQUENCE [LARGE SCALE GENOMIC DNA]</scope>
    <source>
        <strain evidence="1 2">XC_2019</strain>
        <tissue evidence="1">Muscle</tissue>
    </source>
</reference>
<comment type="caution">
    <text evidence="1">The sequence shown here is derived from an EMBL/GenBank/DDBJ whole genome shotgun (WGS) entry which is preliminary data.</text>
</comment>
<protein>
    <submittedName>
        <fullName evidence="1">Uncharacterized protein</fullName>
    </submittedName>
</protein>
<keyword evidence="2" id="KW-1185">Reference proteome</keyword>
<sequence length="109" mass="12454">MSFSTPRSPYMLSDSHCSLQDSPITLSVCLPVILSTPLSMAVFSAHDPRPVLLLLFYKFFTFIKNKSHNHVCALIELQTHNTTQHNTTQHQFINLISIRNKWIINKLSS</sequence>